<evidence type="ECO:0000313" key="3">
    <source>
        <dbReference type="Proteomes" id="UP000036426"/>
    </source>
</evidence>
<feature type="signal peptide" evidence="1">
    <location>
        <begin position="1"/>
        <end position="20"/>
    </location>
</feature>
<dbReference type="PIRSF" id="PIRSF028696">
    <property type="entry name" value="UCP028696"/>
    <property type="match status" value="1"/>
</dbReference>
<feature type="chain" id="PRO_5005252168" description="DUF2860 domain-containing protein" evidence="1">
    <location>
        <begin position="21"/>
        <end position="332"/>
    </location>
</feature>
<gene>
    <name evidence="2" type="ORF">ABT58_15035</name>
</gene>
<proteinExistence type="predicted"/>
<dbReference type="Proteomes" id="UP000036426">
    <property type="component" value="Unassembled WGS sequence"/>
</dbReference>
<sequence>MKTQYSILALSLCLSASTFAATATPLAAEKGYSGEISLQTGFASVRSNLNTYGDASISDLNQSASSHSDSLILPLGNITYTFDDLNRQVYAGMNRSDIAVGNLVMEIGARQKLASGTVLDVSFIPGFITKDVWADPFKTGANRDKTDARTTALRFKVDNIGGTSISLDSAYSFNNVDNDKAGASRGLSRQQQDLLRRDSTAFFIKADFRQPLSATSFLKPAFSMTTAEADGSANSYIAYGAEVTYFKVLDRNLLALTASYSNRDYEAVNPVFNKARTDNEFGLFAAYEHKNFMGWQNWSFISLAGLGMSESNIDFYDSKQYMMSVGMNYQFQ</sequence>
<evidence type="ECO:0000313" key="2">
    <source>
        <dbReference type="EMBL" id="KLU99789.1"/>
    </source>
</evidence>
<dbReference type="InterPro" id="IPR016896">
    <property type="entry name" value="DUF2860"/>
</dbReference>
<dbReference type="AlphaFoldDB" id="A0A0J1GJD5"/>
<name>A0A0J1GJD5_9GAMM</name>
<dbReference type="Pfam" id="PF11059">
    <property type="entry name" value="DUF2860"/>
    <property type="match status" value="1"/>
</dbReference>
<dbReference type="OrthoDB" id="6199337at2"/>
<evidence type="ECO:0000256" key="1">
    <source>
        <dbReference type="SAM" id="SignalP"/>
    </source>
</evidence>
<comment type="caution">
    <text evidence="2">The sequence shown here is derived from an EMBL/GenBank/DDBJ whole genome shotgun (WGS) entry which is preliminary data.</text>
</comment>
<dbReference type="PATRIC" id="fig|754436.4.peg.3185"/>
<accession>A0A0J1GJD5</accession>
<protein>
    <recommendedName>
        <fullName evidence="4">DUF2860 domain-containing protein</fullName>
    </recommendedName>
</protein>
<dbReference type="EMBL" id="LDOV01000027">
    <property type="protein sequence ID" value="KLU99789.1"/>
    <property type="molecule type" value="Genomic_DNA"/>
</dbReference>
<keyword evidence="1" id="KW-0732">Signal</keyword>
<organism evidence="2 3">
    <name type="scientific">Photobacterium aphoticum</name>
    <dbReference type="NCBI Taxonomy" id="754436"/>
    <lineage>
        <taxon>Bacteria</taxon>
        <taxon>Pseudomonadati</taxon>
        <taxon>Pseudomonadota</taxon>
        <taxon>Gammaproteobacteria</taxon>
        <taxon>Vibrionales</taxon>
        <taxon>Vibrionaceae</taxon>
        <taxon>Photobacterium</taxon>
    </lineage>
</organism>
<evidence type="ECO:0008006" key="4">
    <source>
        <dbReference type="Google" id="ProtNLM"/>
    </source>
</evidence>
<reference evidence="2 3" key="1">
    <citation type="submission" date="2015-05" db="EMBL/GenBank/DDBJ databases">
        <title>Photobacterium galathea sp. nov.</title>
        <authorList>
            <person name="Machado H."/>
            <person name="Gram L."/>
        </authorList>
    </citation>
    <scope>NUCLEOTIDE SEQUENCE [LARGE SCALE GENOMIC DNA]</scope>
    <source>
        <strain evidence="2 3">DSM 25995</strain>
    </source>
</reference>
<dbReference type="RefSeq" id="WP_047875247.1">
    <property type="nucleotide sequence ID" value="NZ_BMYC01000003.1"/>
</dbReference>
<keyword evidence="3" id="KW-1185">Reference proteome</keyword>